<organism evidence="2 3">
    <name type="scientific">Promethearchaeum syntrophicum</name>
    <dbReference type="NCBI Taxonomy" id="2594042"/>
    <lineage>
        <taxon>Archaea</taxon>
        <taxon>Promethearchaeati</taxon>
        <taxon>Promethearchaeota</taxon>
        <taxon>Promethearchaeia</taxon>
        <taxon>Promethearchaeales</taxon>
        <taxon>Promethearchaeaceae</taxon>
        <taxon>Promethearchaeum</taxon>
    </lineage>
</organism>
<accession>A0A5B9DA33</accession>
<gene>
    <name evidence="2" type="ORF">DSAG12_01917</name>
</gene>
<dbReference type="RefSeq" id="WP_147662975.1">
    <property type="nucleotide sequence ID" value="NZ_CP042905.2"/>
</dbReference>
<dbReference type="Gene3D" id="3.60.15.10">
    <property type="entry name" value="Ribonuclease Z/Hydroxyacylglutathione hydrolase-like"/>
    <property type="match status" value="1"/>
</dbReference>
<evidence type="ECO:0000259" key="1">
    <source>
        <dbReference type="Pfam" id="PF00753"/>
    </source>
</evidence>
<dbReference type="Proteomes" id="UP000321408">
    <property type="component" value="Chromosome"/>
</dbReference>
<dbReference type="PANTHER" id="PTHR13754">
    <property type="entry name" value="METALLO-BETA-LACTAMASE SUPERFAMILY PROTEIN"/>
    <property type="match status" value="1"/>
</dbReference>
<dbReference type="CDD" id="cd07713">
    <property type="entry name" value="DHPS-like_MBL-fold"/>
    <property type="match status" value="1"/>
</dbReference>
<name>A0A5B9DA33_9ARCH</name>
<proteinExistence type="predicted"/>
<dbReference type="EMBL" id="CP042905">
    <property type="protein sequence ID" value="QEE16089.1"/>
    <property type="molecule type" value="Genomic_DNA"/>
</dbReference>
<dbReference type="InterPro" id="IPR041712">
    <property type="entry name" value="DHPS-like_MBL-fold"/>
</dbReference>
<dbReference type="InterPro" id="IPR001279">
    <property type="entry name" value="Metallo-B-lactamas"/>
</dbReference>
<evidence type="ECO:0000313" key="3">
    <source>
        <dbReference type="Proteomes" id="UP000321408"/>
    </source>
</evidence>
<keyword evidence="3" id="KW-1185">Reference proteome</keyword>
<protein>
    <submittedName>
        <fullName evidence="2">MBL fold metallo-hydrolase</fullName>
    </submittedName>
</protein>
<feature type="domain" description="Metallo-beta-lactamase" evidence="1">
    <location>
        <begin position="44"/>
        <end position="113"/>
    </location>
</feature>
<dbReference type="AlphaFoldDB" id="A0A5B9DA33"/>
<dbReference type="SUPFAM" id="SSF56281">
    <property type="entry name" value="Metallo-hydrolase/oxidoreductase"/>
    <property type="match status" value="1"/>
</dbReference>
<reference evidence="2 3" key="1">
    <citation type="journal article" date="2020" name="Nature">
        <title>Isolation of an archaeon at the prokaryote-eukaryote interface.</title>
        <authorList>
            <person name="Imachi H."/>
            <person name="Nobu M.K."/>
            <person name="Nakahara N."/>
            <person name="Morono Y."/>
            <person name="Ogawara M."/>
            <person name="Takaki Y."/>
            <person name="Takano Y."/>
            <person name="Uematsu K."/>
            <person name="Ikuta T."/>
            <person name="Ito M."/>
            <person name="Matsui Y."/>
            <person name="Miyazaki M."/>
            <person name="Murata K."/>
            <person name="Saito Y."/>
            <person name="Sakai S."/>
            <person name="Song C."/>
            <person name="Tasumi E."/>
            <person name="Yamanaka Y."/>
            <person name="Yamaguchi T."/>
            <person name="Kamagata Y."/>
            <person name="Tamaki H."/>
            <person name="Takai K."/>
        </authorList>
    </citation>
    <scope>NUCLEOTIDE SEQUENCE [LARGE SCALE GENOMIC DNA]</scope>
    <source>
        <strain evidence="2 3">MK-D1</strain>
    </source>
</reference>
<sequence>MEKKKSIWKSKEKINNLNGIVRVMDVKITNIYSNVGQPEKNLKGDHGNSFLIEFGSEKILFDLGWKGDILLHNLNELKINADEISKIIFSHGHMDHTKALPAFLKLRDPGKKITIIGHPRIMEKKKAKMFGLRLIKIGFPKLSKIMKSMINFQFSKEPIKINEFLTFTGEISERPDKDGTHKRMLHNNNGVWESDPLLDDASLVLETRDGLVIIGGCMHTGILNTCRFVHNLFNGKKIIAIIGGTHMVGFNEEEVEYVAKELEEKYGTPKLHLNHCTGEKAIKQLNGIFGSEIVLPCLVGTFFTYECQN</sequence>
<dbReference type="GeneID" id="41329909"/>
<dbReference type="InterPro" id="IPR036866">
    <property type="entry name" value="RibonucZ/Hydroxyglut_hydro"/>
</dbReference>
<dbReference type="KEGG" id="psyt:DSAG12_01917"/>
<dbReference type="Pfam" id="PF00753">
    <property type="entry name" value="Lactamase_B"/>
    <property type="match status" value="1"/>
</dbReference>
<dbReference type="PANTHER" id="PTHR13754:SF13">
    <property type="entry name" value="METALLO-BETA-LACTAMASE SUPERFAMILY PROTEIN (AFU_ORTHOLOGUE AFUA_3G07630)"/>
    <property type="match status" value="1"/>
</dbReference>
<evidence type="ECO:0000313" key="2">
    <source>
        <dbReference type="EMBL" id="QEE16089.1"/>
    </source>
</evidence>
<dbReference type="GO" id="GO:0102041">
    <property type="term" value="F:7,8-dihydropterin-6-yl-methyl-4-(beta-D-ribofuranosyl)aminobenzene 5'-phosphate synthase"/>
    <property type="evidence" value="ECO:0007669"/>
    <property type="project" value="UniProtKB-EC"/>
</dbReference>
<reference evidence="2 3" key="2">
    <citation type="journal article" date="2024" name="Int. J. Syst. Evol. Microbiol.">
        <title>Promethearchaeum syntrophicum gen. nov., sp. nov., an anaerobic, obligately syntrophic archaeon, the first isolate of the lineage 'Asgard' archaea, and proposal of the new archaeal phylum Promethearchaeota phyl. nov. and kingdom Promethearchaeati regn. nov.</title>
        <authorList>
            <person name="Imachi H."/>
            <person name="Nobu M.K."/>
            <person name="Kato S."/>
            <person name="Takaki Y."/>
            <person name="Miyazaki M."/>
            <person name="Miyata M."/>
            <person name="Ogawara M."/>
            <person name="Saito Y."/>
            <person name="Sakai S."/>
            <person name="Tahara Y.O."/>
            <person name="Takano Y."/>
            <person name="Tasumi E."/>
            <person name="Uematsu K."/>
            <person name="Yoshimura T."/>
            <person name="Itoh T."/>
            <person name="Ohkuma M."/>
            <person name="Takai K."/>
        </authorList>
    </citation>
    <scope>NUCLEOTIDE SEQUENCE [LARGE SCALE GENOMIC DNA]</scope>
    <source>
        <strain evidence="2 3">MK-D1</strain>
    </source>
</reference>
<dbReference type="OrthoDB" id="7773at2157"/>
<dbReference type="InterPro" id="IPR052926">
    <property type="entry name" value="Metallo-beta-lactamase_dom"/>
</dbReference>